<comment type="caution">
    <text evidence="1">The sequence shown here is derived from an EMBL/GenBank/DDBJ whole genome shotgun (WGS) entry which is preliminary data.</text>
</comment>
<organism evidence="1 2">
    <name type="scientific">Alternaria atra</name>
    <dbReference type="NCBI Taxonomy" id="119953"/>
    <lineage>
        <taxon>Eukaryota</taxon>
        <taxon>Fungi</taxon>
        <taxon>Dikarya</taxon>
        <taxon>Ascomycota</taxon>
        <taxon>Pezizomycotina</taxon>
        <taxon>Dothideomycetes</taxon>
        <taxon>Pleosporomycetidae</taxon>
        <taxon>Pleosporales</taxon>
        <taxon>Pleosporineae</taxon>
        <taxon>Pleosporaceae</taxon>
        <taxon>Alternaria</taxon>
        <taxon>Alternaria sect. Ulocladioides</taxon>
    </lineage>
</organism>
<reference evidence="1" key="1">
    <citation type="submission" date="2021-05" db="EMBL/GenBank/DDBJ databases">
        <authorList>
            <person name="Stam R."/>
        </authorList>
    </citation>
    <scope>NUCLEOTIDE SEQUENCE</scope>
    <source>
        <strain evidence="1">CS162</strain>
    </source>
</reference>
<sequence>MPARTRKLGINNRDKSALGFSEDDFCRHWVSADVWNPRNADLRVAFNQQDNGFEHLKIAAMPLIGTNIIDAPDFANLGLEEETKYLGMLRDKLSLAKDYILKEKELSLDPDRVGMRHETTPVILAVPPIMIDIYSQQMTRLLIETAAELLRLHAESPEDESSAALDQLMRDYLEFWVGLQTSLVWQLPGNNEEDKTNKVDRIMDEILEKLVEP</sequence>
<dbReference type="AlphaFoldDB" id="A0A8J2IAY4"/>
<keyword evidence="2" id="KW-1185">Reference proteome</keyword>
<evidence type="ECO:0000313" key="2">
    <source>
        <dbReference type="Proteomes" id="UP000676310"/>
    </source>
</evidence>
<accession>A0A8J2IAY4</accession>
<dbReference type="Proteomes" id="UP000676310">
    <property type="component" value="Unassembled WGS sequence"/>
</dbReference>
<evidence type="ECO:0000313" key="1">
    <source>
        <dbReference type="EMBL" id="CAG5162583.1"/>
    </source>
</evidence>
<dbReference type="EMBL" id="CAJRGZ010000019">
    <property type="protein sequence ID" value="CAG5162583.1"/>
    <property type="molecule type" value="Genomic_DNA"/>
</dbReference>
<proteinExistence type="predicted"/>
<dbReference type="GeneID" id="67018115"/>
<dbReference type="RefSeq" id="XP_043169803.1">
    <property type="nucleotide sequence ID" value="XM_043313868.1"/>
</dbReference>
<gene>
    <name evidence="1" type="ORF">ALTATR162_LOCUS6247</name>
</gene>
<name>A0A8J2IAY4_9PLEO</name>
<dbReference type="OrthoDB" id="3669106at2759"/>
<protein>
    <submittedName>
        <fullName evidence="1">Uncharacterized protein</fullName>
    </submittedName>
</protein>